<evidence type="ECO:0000256" key="12">
    <source>
        <dbReference type="SAM" id="Phobius"/>
    </source>
</evidence>
<keyword evidence="5 12" id="KW-0812">Transmembrane</keyword>
<keyword evidence="16" id="KW-1185">Reference proteome</keyword>
<evidence type="ECO:0000256" key="8">
    <source>
        <dbReference type="ARBA" id="ARBA00022989"/>
    </source>
</evidence>
<dbReference type="InterPro" id="IPR036852">
    <property type="entry name" value="Peptidase_S8/S53_dom_sf"/>
</dbReference>
<dbReference type="InterPro" id="IPR015500">
    <property type="entry name" value="Peptidase_S8_subtilisin-rel"/>
</dbReference>
<evidence type="ECO:0000256" key="6">
    <source>
        <dbReference type="ARBA" id="ARBA00022801"/>
    </source>
</evidence>
<comment type="subcellular location">
    <subcellularLocation>
        <location evidence="1">Cell membrane</location>
        <topology evidence="1">Single-pass membrane protein</topology>
    </subcellularLocation>
</comment>
<dbReference type="NCBIfam" id="TIGR03921">
    <property type="entry name" value="T7SS_mycosin"/>
    <property type="match status" value="1"/>
</dbReference>
<gene>
    <name evidence="15" type="primary">mycP</name>
    <name evidence="15" type="ORF">ACFQ4H_26040</name>
</gene>
<feature type="transmembrane region" description="Helical" evidence="12">
    <location>
        <begin position="364"/>
        <end position="382"/>
    </location>
</feature>
<feature type="domain" description="Peptidase S8/S53" evidence="14">
    <location>
        <begin position="69"/>
        <end position="317"/>
    </location>
</feature>
<dbReference type="PROSITE" id="PS00137">
    <property type="entry name" value="SUBTILASE_HIS"/>
    <property type="match status" value="1"/>
</dbReference>
<dbReference type="PRINTS" id="PR00723">
    <property type="entry name" value="SUBTILISIN"/>
</dbReference>
<keyword evidence="8 12" id="KW-1133">Transmembrane helix</keyword>
<dbReference type="SUPFAM" id="SSF52743">
    <property type="entry name" value="Subtilisin-like"/>
    <property type="match status" value="1"/>
</dbReference>
<feature type="chain" id="PRO_5047462517" evidence="13">
    <location>
        <begin position="30"/>
        <end position="421"/>
    </location>
</feature>
<dbReference type="PANTHER" id="PTHR43806:SF11">
    <property type="entry name" value="CEREVISIN-RELATED"/>
    <property type="match status" value="1"/>
</dbReference>
<keyword evidence="6 10" id="KW-0378">Hydrolase</keyword>
<evidence type="ECO:0000313" key="16">
    <source>
        <dbReference type="Proteomes" id="UP001597260"/>
    </source>
</evidence>
<proteinExistence type="inferred from homology"/>
<evidence type="ECO:0000256" key="7">
    <source>
        <dbReference type="ARBA" id="ARBA00022825"/>
    </source>
</evidence>
<dbReference type="RefSeq" id="WP_377575373.1">
    <property type="nucleotide sequence ID" value="NZ_JBHTMP010000051.1"/>
</dbReference>
<dbReference type="Gene3D" id="3.40.50.200">
    <property type="entry name" value="Peptidase S8/S53 domain"/>
    <property type="match status" value="1"/>
</dbReference>
<dbReference type="PROSITE" id="PS00138">
    <property type="entry name" value="SUBTILASE_SER"/>
    <property type="match status" value="1"/>
</dbReference>
<evidence type="ECO:0000256" key="13">
    <source>
        <dbReference type="SAM" id="SignalP"/>
    </source>
</evidence>
<dbReference type="PANTHER" id="PTHR43806">
    <property type="entry name" value="PEPTIDASE S8"/>
    <property type="match status" value="1"/>
</dbReference>
<dbReference type="InterPro" id="IPR023828">
    <property type="entry name" value="Peptidase_S8_Ser-AS"/>
</dbReference>
<dbReference type="InterPro" id="IPR023834">
    <property type="entry name" value="T7SS_pept_S8A_mycosin"/>
</dbReference>
<evidence type="ECO:0000259" key="14">
    <source>
        <dbReference type="Pfam" id="PF00082"/>
    </source>
</evidence>
<feature type="active site" description="Charge relay system" evidence="10">
    <location>
        <position position="112"/>
    </location>
</feature>
<evidence type="ECO:0000256" key="5">
    <source>
        <dbReference type="ARBA" id="ARBA00022692"/>
    </source>
</evidence>
<reference evidence="16" key="1">
    <citation type="journal article" date="2019" name="Int. J. Syst. Evol. Microbiol.">
        <title>The Global Catalogue of Microorganisms (GCM) 10K type strain sequencing project: providing services to taxonomists for standard genome sequencing and annotation.</title>
        <authorList>
            <consortium name="The Broad Institute Genomics Platform"/>
            <consortium name="The Broad Institute Genome Sequencing Center for Infectious Disease"/>
            <person name="Wu L."/>
            <person name="Ma J."/>
        </authorList>
    </citation>
    <scope>NUCLEOTIDE SEQUENCE [LARGE SCALE GENOMIC DNA]</scope>
    <source>
        <strain evidence="16">JCM 31037</strain>
    </source>
</reference>
<feature type="compositionally biased region" description="Basic and acidic residues" evidence="11">
    <location>
        <begin position="410"/>
        <end position="421"/>
    </location>
</feature>
<feature type="signal peptide" evidence="13">
    <location>
        <begin position="1"/>
        <end position="29"/>
    </location>
</feature>
<keyword evidence="9 12" id="KW-0472">Membrane</keyword>
<dbReference type="Pfam" id="PF00082">
    <property type="entry name" value="Peptidase_S8"/>
    <property type="match status" value="1"/>
</dbReference>
<evidence type="ECO:0000313" key="15">
    <source>
        <dbReference type="EMBL" id="MFD1324553.1"/>
    </source>
</evidence>
<organism evidence="15 16">
    <name type="scientific">Micromonospora sonneratiae</name>
    <dbReference type="NCBI Taxonomy" id="1184706"/>
    <lineage>
        <taxon>Bacteria</taxon>
        <taxon>Bacillati</taxon>
        <taxon>Actinomycetota</taxon>
        <taxon>Actinomycetes</taxon>
        <taxon>Micromonosporales</taxon>
        <taxon>Micromonosporaceae</taxon>
        <taxon>Micromonospora</taxon>
    </lineage>
</organism>
<evidence type="ECO:0000256" key="9">
    <source>
        <dbReference type="ARBA" id="ARBA00023136"/>
    </source>
</evidence>
<keyword evidence="4 10" id="KW-0645">Protease</keyword>
<dbReference type="InterPro" id="IPR000209">
    <property type="entry name" value="Peptidase_S8/S53_dom"/>
</dbReference>
<evidence type="ECO:0000256" key="4">
    <source>
        <dbReference type="ARBA" id="ARBA00022670"/>
    </source>
</evidence>
<keyword evidence="13" id="KW-0732">Signal</keyword>
<protein>
    <submittedName>
        <fullName evidence="15">Type VII secretion-associated serine protease mycosin</fullName>
    </submittedName>
</protein>
<evidence type="ECO:0000256" key="11">
    <source>
        <dbReference type="SAM" id="MobiDB-lite"/>
    </source>
</evidence>
<feature type="region of interest" description="Disordered" evidence="11">
    <location>
        <begin position="393"/>
        <end position="421"/>
    </location>
</feature>
<evidence type="ECO:0000256" key="1">
    <source>
        <dbReference type="ARBA" id="ARBA00004162"/>
    </source>
</evidence>
<evidence type="ECO:0000256" key="10">
    <source>
        <dbReference type="PROSITE-ProRule" id="PRU01240"/>
    </source>
</evidence>
<comment type="similarity">
    <text evidence="2 10">Belongs to the peptidase S8 family.</text>
</comment>
<keyword evidence="3" id="KW-1003">Cell membrane</keyword>
<comment type="caution">
    <text evidence="15">The sequence shown here is derived from an EMBL/GenBank/DDBJ whole genome shotgun (WGS) entry which is preliminary data.</text>
</comment>
<dbReference type="EMBL" id="JBHTMP010000051">
    <property type="protein sequence ID" value="MFD1324553.1"/>
    <property type="molecule type" value="Genomic_DNA"/>
</dbReference>
<name>A0ABW3YLA5_9ACTN</name>
<dbReference type="GO" id="GO:0008233">
    <property type="term" value="F:peptidase activity"/>
    <property type="evidence" value="ECO:0007669"/>
    <property type="project" value="UniProtKB-KW"/>
</dbReference>
<dbReference type="Proteomes" id="UP001597260">
    <property type="component" value="Unassembled WGS sequence"/>
</dbReference>
<dbReference type="InterPro" id="IPR022398">
    <property type="entry name" value="Peptidase_S8_His-AS"/>
</dbReference>
<dbReference type="PROSITE" id="PS51892">
    <property type="entry name" value="SUBTILASE"/>
    <property type="match status" value="1"/>
</dbReference>
<evidence type="ECO:0000256" key="2">
    <source>
        <dbReference type="ARBA" id="ARBA00011073"/>
    </source>
</evidence>
<evidence type="ECO:0000256" key="3">
    <source>
        <dbReference type="ARBA" id="ARBA00022475"/>
    </source>
</evidence>
<sequence>MRQRVRARAVRLLAWTTLLAALPVPVVVAAPAAAAPTTRCTTPSQKLLPEVPWTHERLKPQRVWPLTKGEGVLVAVIDTGVDAAVPQLAGKVRRGVDVVNRAGAADDDCYGHGTFVAGVIAARPASGTGMVGLAPGATIMPIRQANGPSDGTASTLARSIRAAVDAGASVINVSASTFFPSEELRLAVEYAAGRDVLLVAAASNEAQQGNPVAYPAAYPQVLAVGSVGPDGRRSEFSEVGSYLDLMAPGVDVVSLSRGGVGHLVDSGTSYATPFVAATAALVRSYHPKLTAVQVKRRLELTADHPGTTLPDQQMGWGVVNPYQAVTTILPEEHTRVPAVGPQPPLNPVAQSAAETSAREAAFEFSLTAVVLAGLIGLVGYLIPRGTRRGWRSIGELEEEPKPQSRRGRGRPSDRDRRGRFG</sequence>
<keyword evidence="7 10" id="KW-0720">Serine protease</keyword>
<dbReference type="InterPro" id="IPR050131">
    <property type="entry name" value="Peptidase_S8_subtilisin-like"/>
</dbReference>
<feature type="active site" description="Charge relay system" evidence="10">
    <location>
        <position position="269"/>
    </location>
</feature>
<dbReference type="GO" id="GO:0006508">
    <property type="term" value="P:proteolysis"/>
    <property type="evidence" value="ECO:0007669"/>
    <property type="project" value="UniProtKB-KW"/>
</dbReference>
<feature type="active site" description="Charge relay system" evidence="10">
    <location>
        <position position="78"/>
    </location>
</feature>
<accession>A0ABW3YLA5</accession>